<feature type="domain" description="Glycoside hydrolase family 31 TIM barrel" evidence="5">
    <location>
        <begin position="281"/>
        <end position="575"/>
    </location>
</feature>
<protein>
    <submittedName>
        <fullName evidence="7">Uncharacterized protein</fullName>
    </submittedName>
</protein>
<evidence type="ECO:0000259" key="6">
    <source>
        <dbReference type="Pfam" id="PF21365"/>
    </source>
</evidence>
<dbReference type="CDD" id="cd06592">
    <property type="entry name" value="GH31_NET37"/>
    <property type="match status" value="1"/>
</dbReference>
<dbReference type="Pfam" id="PF01055">
    <property type="entry name" value="Glyco_hydro_31_2nd"/>
    <property type="match status" value="1"/>
</dbReference>
<comment type="caution">
    <text evidence="7">The sequence shown here is derived from an EMBL/GenBank/DDBJ whole genome shotgun (WGS) entry which is preliminary data.</text>
</comment>
<dbReference type="Gene3D" id="2.60.40.1180">
    <property type="entry name" value="Golgi alpha-mannosidase II"/>
    <property type="match status" value="1"/>
</dbReference>
<feature type="domain" description="Glycosyl hydrolase family 31 C-terminal" evidence="6">
    <location>
        <begin position="585"/>
        <end position="669"/>
    </location>
</feature>
<dbReference type="PANTHER" id="PTHR43053:SF4">
    <property type="entry name" value="MYOGENESIS-REGULATING GLYCOSIDASE"/>
    <property type="match status" value="1"/>
</dbReference>
<dbReference type="InterPro" id="IPR013780">
    <property type="entry name" value="Glyco_hydro_b"/>
</dbReference>
<dbReference type="SUPFAM" id="SSF51445">
    <property type="entry name" value="(Trans)glycosidases"/>
    <property type="match status" value="1"/>
</dbReference>
<reference evidence="7 8" key="1">
    <citation type="submission" date="2023-11" db="EMBL/GenBank/DDBJ databases">
        <title>Halocaridina rubra genome assembly.</title>
        <authorList>
            <person name="Smith C."/>
        </authorList>
    </citation>
    <scope>NUCLEOTIDE SEQUENCE [LARGE SCALE GENOMIC DNA]</scope>
    <source>
        <strain evidence="7">EP-1</strain>
        <tissue evidence="7">Whole</tissue>
    </source>
</reference>
<evidence type="ECO:0000256" key="4">
    <source>
        <dbReference type="RuleBase" id="RU361185"/>
    </source>
</evidence>
<evidence type="ECO:0000313" key="7">
    <source>
        <dbReference type="EMBL" id="KAK7063202.1"/>
    </source>
</evidence>
<organism evidence="7 8">
    <name type="scientific">Halocaridina rubra</name>
    <name type="common">Hawaiian red shrimp</name>
    <dbReference type="NCBI Taxonomy" id="373956"/>
    <lineage>
        <taxon>Eukaryota</taxon>
        <taxon>Metazoa</taxon>
        <taxon>Ecdysozoa</taxon>
        <taxon>Arthropoda</taxon>
        <taxon>Crustacea</taxon>
        <taxon>Multicrustacea</taxon>
        <taxon>Malacostraca</taxon>
        <taxon>Eumalacostraca</taxon>
        <taxon>Eucarida</taxon>
        <taxon>Decapoda</taxon>
        <taxon>Pleocyemata</taxon>
        <taxon>Caridea</taxon>
        <taxon>Atyoidea</taxon>
        <taxon>Atyidae</taxon>
        <taxon>Halocaridina</taxon>
    </lineage>
</organism>
<dbReference type="GO" id="GO:0004553">
    <property type="term" value="F:hydrolase activity, hydrolyzing O-glycosyl compounds"/>
    <property type="evidence" value="ECO:0007669"/>
    <property type="project" value="InterPro"/>
</dbReference>
<gene>
    <name evidence="7" type="ORF">SK128_012459</name>
</gene>
<comment type="similarity">
    <text evidence="1 4">Belongs to the glycosyl hydrolase 31 family.</text>
</comment>
<keyword evidence="3 4" id="KW-0326">Glycosidase</keyword>
<dbReference type="EMBL" id="JAXCGZ010020911">
    <property type="protein sequence ID" value="KAK7063202.1"/>
    <property type="molecule type" value="Genomic_DNA"/>
</dbReference>
<proteinExistence type="inferred from homology"/>
<evidence type="ECO:0000256" key="2">
    <source>
        <dbReference type="ARBA" id="ARBA00022801"/>
    </source>
</evidence>
<dbReference type="Gene3D" id="3.20.20.80">
    <property type="entry name" value="Glycosidases"/>
    <property type="match status" value="1"/>
</dbReference>
<dbReference type="AlphaFoldDB" id="A0AAN8WRF5"/>
<dbReference type="Pfam" id="PF21365">
    <property type="entry name" value="Glyco_hydro_31_3rd"/>
    <property type="match status" value="1"/>
</dbReference>
<dbReference type="SUPFAM" id="SSF51011">
    <property type="entry name" value="Glycosyl hydrolase domain"/>
    <property type="match status" value="1"/>
</dbReference>
<dbReference type="InterPro" id="IPR000322">
    <property type="entry name" value="Glyco_hydro_31_TIM"/>
</dbReference>
<evidence type="ECO:0000256" key="1">
    <source>
        <dbReference type="ARBA" id="ARBA00007806"/>
    </source>
</evidence>
<dbReference type="InterPro" id="IPR050985">
    <property type="entry name" value="Alpha-glycosidase_related"/>
</dbReference>
<dbReference type="InterPro" id="IPR048395">
    <property type="entry name" value="Glyco_hydro_31_C"/>
</dbReference>
<sequence>MLVFALLVITYDRSKLNQRGYRWDPQYICDINKGTLDMLLKLLLILPLLNISCAVLLRAETSYNTLVLDESGFHITHPKGQVNIDSGLTIPNGTEGVNCTEGDQCLDYGVAKVVVTQDEHCQKISWTATSLTELKDCVLLEGHWYGGGEQFTQPWPIEKVSRPETPFVTADMLQNRDEWYGGVVEAYWVTSQGAALRVEQETPLFLSLPDNDGDTVADQMCFSARQEYPFMASGSVPLTLNYYVCTGNDVKEAHMASYSKFFSKPTGIPDIKILTDPIWSTWAEYHTEVNDTRVWDLAMGVKSRGFNNSQVEIDDNWETCYGDAIFNPDRFPDPKQLVDDLHGEDFRVTLWIHPFINDNCESYSYADANGFFIKDANGVTQTTSWWQGQSAGLIDFTNEAAVTWWTQRLVDIQTSTGIDSFKFDAGETTWMPHNFTLSVNEQLWPNAFTTEYVDNLAVFGNMIETRVGLGTQRHPIFVRMLDKDSVWGYNNGLATMVSTLLHFGLVGYPYVLPDMIGGNAYGGKPSAELFVRWAQSNAFMPSLQFSILPWGYDESVTERCKEVTSLHTQIVPLIVQLAQEAVDTGAPIMRPSWWLCPDVEECLIADQQFLVGDEILVTPVVTEGATTLDVVIPPGQWEEAGSGTIHTGPASITIQNITLENIVYFTRLGF</sequence>
<keyword evidence="8" id="KW-1185">Reference proteome</keyword>
<dbReference type="InterPro" id="IPR017853">
    <property type="entry name" value="GH"/>
</dbReference>
<accession>A0AAN8WRF5</accession>
<dbReference type="GO" id="GO:0005975">
    <property type="term" value="P:carbohydrate metabolic process"/>
    <property type="evidence" value="ECO:0007669"/>
    <property type="project" value="InterPro"/>
</dbReference>
<evidence type="ECO:0000256" key="3">
    <source>
        <dbReference type="ARBA" id="ARBA00023295"/>
    </source>
</evidence>
<evidence type="ECO:0000259" key="5">
    <source>
        <dbReference type="Pfam" id="PF01055"/>
    </source>
</evidence>
<keyword evidence="2 4" id="KW-0378">Hydrolase</keyword>
<dbReference type="Proteomes" id="UP001381693">
    <property type="component" value="Unassembled WGS sequence"/>
</dbReference>
<evidence type="ECO:0000313" key="8">
    <source>
        <dbReference type="Proteomes" id="UP001381693"/>
    </source>
</evidence>
<dbReference type="PANTHER" id="PTHR43053">
    <property type="entry name" value="GLYCOSIDASE FAMILY 31"/>
    <property type="match status" value="1"/>
</dbReference>
<name>A0AAN8WRF5_HALRR</name>